<comment type="caution">
    <text evidence="5">The sequence shown here is derived from an EMBL/GenBank/DDBJ whole genome shotgun (WGS) entry which is preliminary data.</text>
</comment>
<evidence type="ECO:0000256" key="3">
    <source>
        <dbReference type="ARBA" id="ARBA00023194"/>
    </source>
</evidence>
<dbReference type="RefSeq" id="WP_126020812.1">
    <property type="nucleotide sequence ID" value="NZ_RXFT01000002.1"/>
</dbReference>
<evidence type="ECO:0000313" key="6">
    <source>
        <dbReference type="Proteomes" id="UP000281118"/>
    </source>
</evidence>
<evidence type="ECO:0000259" key="4">
    <source>
        <dbReference type="Pfam" id="PF02668"/>
    </source>
</evidence>
<dbReference type="GO" id="GO:0016706">
    <property type="term" value="F:2-oxoglutarate-dependent dioxygenase activity"/>
    <property type="evidence" value="ECO:0007669"/>
    <property type="project" value="UniProtKB-ARBA"/>
</dbReference>
<dbReference type="SUPFAM" id="SSF51197">
    <property type="entry name" value="Clavaminate synthase-like"/>
    <property type="match status" value="1"/>
</dbReference>
<dbReference type="InterPro" id="IPR003819">
    <property type="entry name" value="TauD/TfdA-like"/>
</dbReference>
<dbReference type="Pfam" id="PF02668">
    <property type="entry name" value="TauD"/>
    <property type="match status" value="1"/>
</dbReference>
<keyword evidence="2" id="KW-0560">Oxidoreductase</keyword>
<dbReference type="Proteomes" id="UP000281118">
    <property type="component" value="Unassembled WGS sequence"/>
</dbReference>
<keyword evidence="5" id="KW-0223">Dioxygenase</keyword>
<dbReference type="PANTHER" id="PTHR10696">
    <property type="entry name" value="GAMMA-BUTYROBETAINE HYDROXYLASE-RELATED"/>
    <property type="match status" value="1"/>
</dbReference>
<evidence type="ECO:0000256" key="2">
    <source>
        <dbReference type="ARBA" id="ARBA00023002"/>
    </source>
</evidence>
<protein>
    <submittedName>
        <fullName evidence="5">TauD/TfdA family dioxygenase</fullName>
    </submittedName>
</protein>
<dbReference type="AlphaFoldDB" id="A0A3S1EYS0"/>
<comment type="cofactor">
    <cofactor evidence="1">
        <name>Fe(2+)</name>
        <dbReference type="ChEBI" id="CHEBI:29033"/>
    </cofactor>
</comment>
<dbReference type="OrthoDB" id="9769888at2"/>
<dbReference type="Gene3D" id="3.60.130.10">
    <property type="entry name" value="Clavaminate synthase-like"/>
    <property type="match status" value="1"/>
</dbReference>
<name>A0A3S1EYS0_9BURK</name>
<proteinExistence type="predicted"/>
<evidence type="ECO:0000313" key="5">
    <source>
        <dbReference type="EMBL" id="RUR66725.1"/>
    </source>
</evidence>
<accession>A0A3S1EYS0</accession>
<dbReference type="InterPro" id="IPR050411">
    <property type="entry name" value="AlphaKG_dependent_hydroxylases"/>
</dbReference>
<sequence length="328" mass="36194">MSAAMAGTVAAEAREAEDFDDGFPHRIHADAELASGGAADAQGWFGEAMPRLEPVLLRAGALLFRGFPLREAADFRRAVAAMAPLQLRDYAGGTSPRSKVDEGVYTSTEYPRQLEIPLHNEMSYSLRWPGRLYFFCATAPQAGGETPLADSRRVLQAMPASIVEEFERRGLMYVRNLAPAHAPYNAWSKAFETADRGQVEAHCREMDIGCEWQPGGGLRIHERRPATRVHPLSGERVWFNQAHLFHASNTPMGARVDARIEAGLPMAAYYGDGGRIDNDTLAGVREVLRAQRRSFAWRQGDLLVVDNLLAAHGRLPFEGPRRILVAMA</sequence>
<reference evidence="5 6" key="1">
    <citation type="submission" date="2018-12" db="EMBL/GenBank/DDBJ databases">
        <title>The genome sequences of Variovorax guangxiensis DSM 27352.</title>
        <authorList>
            <person name="Gao J."/>
            <person name="Sun J."/>
        </authorList>
    </citation>
    <scope>NUCLEOTIDE SEQUENCE [LARGE SCALE GENOMIC DNA]</scope>
    <source>
        <strain evidence="5 6">DSM 27352</strain>
    </source>
</reference>
<dbReference type="InterPro" id="IPR042098">
    <property type="entry name" value="TauD-like_sf"/>
</dbReference>
<organism evidence="5 6">
    <name type="scientific">Variovorax guangxiensis</name>
    <dbReference type="NCBI Taxonomy" id="1775474"/>
    <lineage>
        <taxon>Bacteria</taxon>
        <taxon>Pseudomonadati</taxon>
        <taxon>Pseudomonadota</taxon>
        <taxon>Betaproteobacteria</taxon>
        <taxon>Burkholderiales</taxon>
        <taxon>Comamonadaceae</taxon>
        <taxon>Variovorax</taxon>
    </lineage>
</organism>
<dbReference type="GO" id="GO:0017000">
    <property type="term" value="P:antibiotic biosynthetic process"/>
    <property type="evidence" value="ECO:0007669"/>
    <property type="project" value="UniProtKB-KW"/>
</dbReference>
<keyword evidence="3" id="KW-0045">Antibiotic biosynthesis</keyword>
<dbReference type="PANTHER" id="PTHR10696:SF56">
    <property type="entry name" value="TAUD_TFDA-LIKE DOMAIN-CONTAINING PROTEIN"/>
    <property type="match status" value="1"/>
</dbReference>
<gene>
    <name evidence="5" type="ORF">EJP67_06570</name>
</gene>
<dbReference type="EMBL" id="RXFT01000002">
    <property type="protein sequence ID" value="RUR66725.1"/>
    <property type="molecule type" value="Genomic_DNA"/>
</dbReference>
<evidence type="ECO:0000256" key="1">
    <source>
        <dbReference type="ARBA" id="ARBA00001954"/>
    </source>
</evidence>
<feature type="domain" description="TauD/TfdA-like" evidence="4">
    <location>
        <begin position="50"/>
        <end position="326"/>
    </location>
</feature>